<dbReference type="InterPro" id="IPR012337">
    <property type="entry name" value="RNaseH-like_sf"/>
</dbReference>
<dbReference type="GO" id="GO:0004803">
    <property type="term" value="F:transposase activity"/>
    <property type="evidence" value="ECO:0007669"/>
    <property type="project" value="TreeGrafter"/>
</dbReference>
<dbReference type="SUPFAM" id="SSF53098">
    <property type="entry name" value="Ribonuclease H-like"/>
    <property type="match status" value="1"/>
</dbReference>
<protein>
    <submittedName>
        <fullName evidence="2">IS30 family transposase</fullName>
    </submittedName>
</protein>
<dbReference type="GO" id="GO:0005829">
    <property type="term" value="C:cytosol"/>
    <property type="evidence" value="ECO:0007669"/>
    <property type="project" value="TreeGrafter"/>
</dbReference>
<proteinExistence type="predicted"/>
<feature type="non-terminal residue" evidence="2">
    <location>
        <position position="1"/>
    </location>
</feature>
<dbReference type="OrthoDB" id="9803231at2"/>
<dbReference type="GO" id="GO:0003676">
    <property type="term" value="F:nucleic acid binding"/>
    <property type="evidence" value="ECO:0007669"/>
    <property type="project" value="InterPro"/>
</dbReference>
<feature type="non-terminal residue" evidence="2">
    <location>
        <position position="198"/>
    </location>
</feature>
<comment type="caution">
    <text evidence="2">The sequence shown here is derived from an EMBL/GenBank/DDBJ whole genome shotgun (WGS) entry which is preliminary data.</text>
</comment>
<dbReference type="RefSeq" id="WP_112260608.1">
    <property type="nucleotide sequence ID" value="NZ_QMIG01000078.1"/>
</dbReference>
<dbReference type="PANTHER" id="PTHR10948:SF23">
    <property type="entry name" value="TRANSPOSASE INSI FOR INSERTION SEQUENCE ELEMENT IS30A-RELATED"/>
    <property type="match status" value="1"/>
</dbReference>
<dbReference type="Gene3D" id="3.30.420.10">
    <property type="entry name" value="Ribonuclease H-like superfamily/Ribonuclease H"/>
    <property type="match status" value="1"/>
</dbReference>
<dbReference type="InterPro" id="IPR036397">
    <property type="entry name" value="RNaseH_sf"/>
</dbReference>
<dbReference type="PANTHER" id="PTHR10948">
    <property type="entry name" value="TRANSPOSASE"/>
    <property type="match status" value="1"/>
</dbReference>
<feature type="domain" description="Integrase catalytic" evidence="1">
    <location>
        <begin position="64"/>
        <end position="198"/>
    </location>
</feature>
<evidence type="ECO:0000313" key="3">
    <source>
        <dbReference type="Proteomes" id="UP000250462"/>
    </source>
</evidence>
<dbReference type="InterPro" id="IPR053392">
    <property type="entry name" value="Transposase_IS30-like"/>
</dbReference>
<dbReference type="AlphaFoldDB" id="A0A329QA03"/>
<dbReference type="PROSITE" id="PS50994">
    <property type="entry name" value="INTEGRASE"/>
    <property type="match status" value="1"/>
</dbReference>
<dbReference type="InterPro" id="IPR001584">
    <property type="entry name" value="Integrase_cat-core"/>
</dbReference>
<dbReference type="GO" id="GO:0032196">
    <property type="term" value="P:transposition"/>
    <property type="evidence" value="ECO:0007669"/>
    <property type="project" value="TreeGrafter"/>
</dbReference>
<accession>A0A329QA03</accession>
<gene>
    <name evidence="2" type="ORF">DPM12_22695</name>
</gene>
<dbReference type="EMBL" id="QMIG01000078">
    <property type="protein sequence ID" value="RAW09143.1"/>
    <property type="molecule type" value="Genomic_DNA"/>
</dbReference>
<evidence type="ECO:0000313" key="2">
    <source>
        <dbReference type="EMBL" id="RAW09143.1"/>
    </source>
</evidence>
<dbReference type="InterPro" id="IPR051917">
    <property type="entry name" value="Transposase-Integrase"/>
</dbReference>
<reference evidence="2 3" key="1">
    <citation type="submission" date="2018-06" db="EMBL/GenBank/DDBJ databases">
        <title>Phytoactinopolyspora halophila sp. nov., a novel halophilic actinomycete isolated from a saline soil in China.</title>
        <authorList>
            <person name="Tang S.-K."/>
        </authorList>
    </citation>
    <scope>NUCLEOTIDE SEQUENCE [LARGE SCALE GENOMIC DNA]</scope>
    <source>
        <strain evidence="2 3">YIM 96934</strain>
    </source>
</reference>
<name>A0A329QA03_9ACTN</name>
<keyword evidence="3" id="KW-1185">Reference proteome</keyword>
<dbReference type="GO" id="GO:0015074">
    <property type="term" value="P:DNA integration"/>
    <property type="evidence" value="ECO:0007669"/>
    <property type="project" value="InterPro"/>
</dbReference>
<evidence type="ECO:0000259" key="1">
    <source>
        <dbReference type="PROSITE" id="PS50994"/>
    </source>
</evidence>
<organism evidence="2 3">
    <name type="scientific">Phytoactinopolyspora halophila</name>
    <dbReference type="NCBI Taxonomy" id="1981511"/>
    <lineage>
        <taxon>Bacteria</taxon>
        <taxon>Bacillati</taxon>
        <taxon>Actinomycetota</taxon>
        <taxon>Actinomycetes</taxon>
        <taxon>Jiangellales</taxon>
        <taxon>Jiangellaceae</taxon>
        <taxon>Phytoactinopolyspora</taxon>
    </lineage>
</organism>
<dbReference type="Proteomes" id="UP000250462">
    <property type="component" value="Unassembled WGS sequence"/>
</dbReference>
<dbReference type="NCBIfam" id="NF033563">
    <property type="entry name" value="transpos_IS30"/>
    <property type="match status" value="1"/>
</dbReference>
<dbReference type="Pfam" id="PF00665">
    <property type="entry name" value="rve"/>
    <property type="match status" value="1"/>
</dbReference>
<sequence>HHGDAGMQVSHETIYHAVYLQARGNLRVALKHQKALRTGRTRRTARSETAGALRSARPWVDLHISARPAEAEDRAVPGHWEGDLITGAGNHSVIATLVERSSRYVQLVALPNGKVSELVAAQLSAAMRTLPASLRRTLTWDQGSEMAAHATFSLATHIEVYFCDPHSPWQRGSNENTNRLLRDYYPKSSTDFRTLTQA</sequence>